<dbReference type="AlphaFoldDB" id="R7ZMP2"/>
<evidence type="ECO:0000259" key="2">
    <source>
        <dbReference type="Pfam" id="PF18962"/>
    </source>
</evidence>
<feature type="domain" description="Secretion system C-terminal sorting" evidence="2">
    <location>
        <begin position="508"/>
        <end position="578"/>
    </location>
</feature>
<evidence type="ECO:0000256" key="1">
    <source>
        <dbReference type="SAM" id="Phobius"/>
    </source>
</evidence>
<keyword evidence="1" id="KW-0472">Membrane</keyword>
<feature type="transmembrane region" description="Helical" evidence="1">
    <location>
        <begin position="12"/>
        <end position="39"/>
    </location>
</feature>
<dbReference type="OrthoDB" id="663485at2"/>
<dbReference type="InterPro" id="IPR026444">
    <property type="entry name" value="Secre_tail"/>
</dbReference>
<proteinExistence type="predicted"/>
<protein>
    <recommendedName>
        <fullName evidence="2">Secretion system C-terminal sorting domain-containing protein</fullName>
    </recommendedName>
</protein>
<sequence length="579" mass="63255">MFFKKPFRIERLTFWFGSTLKGFSIRFFYIFLISGAFLLSGSTKLSGQAFGGASGIITDYNGFWNSSINAINPIMPDNTHHLLAFSWNGQVFSTGVDDENLAANSVNFSPQIYQAFPVRNIQSTNVTYIGLGQLYDGIDNGISSPPPFSIPPNLSSFLTRGLQGLDFGSGVANIAAGSIIFDFTGIIDETQIGDGIPDILVTQMADPNGNLDAIFMTDADGNMIGNALSINHLTIPSLGKWSADFYRLNGTSAAFIKGTRDLRLWVAELSAFGITLDNYHLVRSMRYTLNGSSDPAFAAFKVGVFDIIAANDDHAETLPKLPVQINVLANDLPQEILNPAFLRIISSAANGATQINNQTGVITYTPNDGFSGLDFFIYEICGSSELQCDEATVFIDVAAGALSSEFIHFNATWLPKGEVSLSWKLRSSPERRRTIVERSSDGGNWISIHEDPQKVPSLQADLSYIDPFPNPTKPTFYRICVVTEPDRRIYSEVRRVAPPINRPIILEVYPNPTAGFVTVTGTHSSMSDFAIISGQGFDVSGQVIVHPKNSLSFELDLSTLSPGIYILKVGTNVKRIKKN</sequence>
<keyword evidence="4" id="KW-1185">Reference proteome</keyword>
<dbReference type="STRING" id="1232681.ADIS_4074"/>
<dbReference type="EMBL" id="AQHR01000107">
    <property type="protein sequence ID" value="EON75370.1"/>
    <property type="molecule type" value="Genomic_DNA"/>
</dbReference>
<dbReference type="NCBIfam" id="TIGR04183">
    <property type="entry name" value="Por_Secre_tail"/>
    <property type="match status" value="1"/>
</dbReference>
<dbReference type="Pfam" id="PF17963">
    <property type="entry name" value="Big_9"/>
    <property type="match status" value="1"/>
</dbReference>
<keyword evidence="1" id="KW-0812">Transmembrane</keyword>
<comment type="caution">
    <text evidence="3">The sequence shown here is derived from an EMBL/GenBank/DDBJ whole genome shotgun (WGS) entry which is preliminary data.</text>
</comment>
<dbReference type="Pfam" id="PF18962">
    <property type="entry name" value="Por_Secre_tail"/>
    <property type="match status" value="1"/>
</dbReference>
<evidence type="ECO:0000313" key="3">
    <source>
        <dbReference type="EMBL" id="EON75370.1"/>
    </source>
</evidence>
<keyword evidence="1" id="KW-1133">Transmembrane helix</keyword>
<name>R7ZMP2_9BACT</name>
<dbReference type="Proteomes" id="UP000013909">
    <property type="component" value="Unassembled WGS sequence"/>
</dbReference>
<dbReference type="Gene3D" id="2.60.40.3440">
    <property type="match status" value="1"/>
</dbReference>
<gene>
    <name evidence="3" type="ORF">ADIS_4074</name>
</gene>
<organism evidence="3 4">
    <name type="scientific">Lunatimonas lonarensis</name>
    <dbReference type="NCBI Taxonomy" id="1232681"/>
    <lineage>
        <taxon>Bacteria</taxon>
        <taxon>Pseudomonadati</taxon>
        <taxon>Bacteroidota</taxon>
        <taxon>Cytophagia</taxon>
        <taxon>Cytophagales</taxon>
        <taxon>Cyclobacteriaceae</taxon>
    </lineage>
</organism>
<accession>R7ZMP2</accession>
<reference evidence="3 4" key="1">
    <citation type="submission" date="2013-02" db="EMBL/GenBank/DDBJ databases">
        <title>A novel strain isolated from Lonar lake, Maharashtra, India.</title>
        <authorList>
            <person name="Singh A."/>
        </authorList>
    </citation>
    <scope>NUCLEOTIDE SEQUENCE [LARGE SCALE GENOMIC DNA]</scope>
    <source>
        <strain evidence="3 4">AK24</strain>
    </source>
</reference>
<evidence type="ECO:0000313" key="4">
    <source>
        <dbReference type="Proteomes" id="UP000013909"/>
    </source>
</evidence>